<organism evidence="1 2">
    <name type="scientific">Chryseobacterium salivictor</name>
    <dbReference type="NCBI Taxonomy" id="2547600"/>
    <lineage>
        <taxon>Bacteria</taxon>
        <taxon>Pseudomonadati</taxon>
        <taxon>Bacteroidota</taxon>
        <taxon>Flavobacteriia</taxon>
        <taxon>Flavobacteriales</taxon>
        <taxon>Weeksellaceae</taxon>
        <taxon>Chryseobacterium group</taxon>
        <taxon>Chryseobacterium</taxon>
    </lineage>
</organism>
<name>A0A4P6ZEV7_9FLAO</name>
<sequence>MWRILLFTNFSTETTLNNYCSFSYYLEFAFWSYKETKKGIEMIPFLVLVKN</sequence>
<dbReference type="AlphaFoldDB" id="A0A4P6ZEV7"/>
<dbReference type="KEGG" id="csal:NBC122_01198"/>
<proteinExistence type="predicted"/>
<keyword evidence="2" id="KW-1185">Reference proteome</keyword>
<evidence type="ECO:0000313" key="2">
    <source>
        <dbReference type="Proteomes" id="UP000294419"/>
    </source>
</evidence>
<evidence type="ECO:0000313" key="1">
    <source>
        <dbReference type="EMBL" id="QBO58025.1"/>
    </source>
</evidence>
<protein>
    <submittedName>
        <fullName evidence="1">Uncharacterized protein</fullName>
    </submittedName>
</protein>
<gene>
    <name evidence="1" type="ORF">NBC122_01198</name>
</gene>
<dbReference type="Proteomes" id="UP000294419">
    <property type="component" value="Chromosome"/>
</dbReference>
<reference evidence="1 2" key="1">
    <citation type="submission" date="2019-03" db="EMBL/GenBank/DDBJ databases">
        <authorList>
            <person name="Kim H."/>
            <person name="Yu S.-M."/>
        </authorList>
    </citation>
    <scope>NUCLEOTIDE SEQUENCE [LARGE SCALE GENOMIC DNA]</scope>
    <source>
        <strain evidence="1 2">NBC122</strain>
    </source>
</reference>
<accession>A0A4P6ZEV7</accession>
<dbReference type="EMBL" id="CP037954">
    <property type="protein sequence ID" value="QBO58025.1"/>
    <property type="molecule type" value="Genomic_DNA"/>
</dbReference>